<dbReference type="PANTHER" id="PTHR11358:SF26">
    <property type="entry name" value="GUANIDINO ACID HYDROLASE, MITOCHONDRIAL"/>
    <property type="match status" value="1"/>
</dbReference>
<dbReference type="InterPro" id="IPR006035">
    <property type="entry name" value="Ureohydrolase"/>
</dbReference>
<keyword evidence="4" id="KW-0464">Manganese</keyword>
<dbReference type="PROSITE" id="PS01053">
    <property type="entry name" value="ARGINASE_1"/>
    <property type="match status" value="1"/>
</dbReference>
<dbReference type="GO" id="GO:0046872">
    <property type="term" value="F:metal ion binding"/>
    <property type="evidence" value="ECO:0007669"/>
    <property type="project" value="UniProtKB-KW"/>
</dbReference>
<dbReference type="PANTHER" id="PTHR11358">
    <property type="entry name" value="ARGINASE/AGMATINASE"/>
    <property type="match status" value="1"/>
</dbReference>
<feature type="binding site" evidence="4">
    <location>
        <position position="239"/>
    </location>
    <ligand>
        <name>Mn(2+)</name>
        <dbReference type="ChEBI" id="CHEBI:29035"/>
        <label>1</label>
    </ligand>
</feature>
<accession>A0A8J2YMH1</accession>
<evidence type="ECO:0000256" key="2">
    <source>
        <dbReference type="ARBA" id="ARBA00022723"/>
    </source>
</evidence>
<dbReference type="Pfam" id="PF00491">
    <property type="entry name" value="Arginase"/>
    <property type="match status" value="1"/>
</dbReference>
<comment type="similarity">
    <text evidence="1">Belongs to the arginase family. Agmatinase subfamily.</text>
</comment>
<gene>
    <name evidence="6" type="ORF">GCM10007276_33250</name>
</gene>
<dbReference type="Proteomes" id="UP000602745">
    <property type="component" value="Unassembled WGS sequence"/>
</dbReference>
<dbReference type="PIRSF" id="PIRSF036979">
    <property type="entry name" value="Arginase"/>
    <property type="match status" value="1"/>
</dbReference>
<keyword evidence="2 4" id="KW-0479">Metal-binding</keyword>
<evidence type="ECO:0000256" key="5">
    <source>
        <dbReference type="RuleBase" id="RU003684"/>
    </source>
</evidence>
<dbReference type="RefSeq" id="WP_229729549.1">
    <property type="nucleotide sequence ID" value="NZ_BMCP01000006.1"/>
</dbReference>
<evidence type="ECO:0000256" key="4">
    <source>
        <dbReference type="PIRSR" id="PIRSR036979-1"/>
    </source>
</evidence>
<reference evidence="6" key="2">
    <citation type="submission" date="2020-09" db="EMBL/GenBank/DDBJ databases">
        <authorList>
            <person name="Sun Q."/>
            <person name="Sedlacek I."/>
        </authorList>
    </citation>
    <scope>NUCLEOTIDE SEQUENCE</scope>
    <source>
        <strain evidence="6">CCM 7684</strain>
    </source>
</reference>
<keyword evidence="3 5" id="KW-0378">Hydrolase</keyword>
<protein>
    <submittedName>
        <fullName evidence="6">SpeB arginase/agmatinase/formimionoglutamate hydrolase SpeB</fullName>
    </submittedName>
</protein>
<dbReference type="PROSITE" id="PS51409">
    <property type="entry name" value="ARGINASE_2"/>
    <property type="match status" value="1"/>
</dbReference>
<keyword evidence="7" id="KW-1185">Reference proteome</keyword>
<comment type="caution">
    <text evidence="6">The sequence shown here is derived from an EMBL/GenBank/DDBJ whole genome shotgun (WGS) entry which is preliminary data.</text>
</comment>
<organism evidence="6 7">
    <name type="scientific">Agaricicola taiwanensis</name>
    <dbReference type="NCBI Taxonomy" id="591372"/>
    <lineage>
        <taxon>Bacteria</taxon>
        <taxon>Pseudomonadati</taxon>
        <taxon>Pseudomonadota</taxon>
        <taxon>Alphaproteobacteria</taxon>
        <taxon>Rhodobacterales</taxon>
        <taxon>Paracoccaceae</taxon>
        <taxon>Agaricicola</taxon>
    </lineage>
</organism>
<feature type="binding site" evidence="4">
    <location>
        <position position="153"/>
    </location>
    <ligand>
        <name>Mn(2+)</name>
        <dbReference type="ChEBI" id="CHEBI:29035"/>
        <label>1</label>
    </ligand>
</feature>
<dbReference type="EMBL" id="BMCP01000006">
    <property type="protein sequence ID" value="GGE53573.1"/>
    <property type="molecule type" value="Genomic_DNA"/>
</dbReference>
<evidence type="ECO:0000256" key="3">
    <source>
        <dbReference type="ARBA" id="ARBA00022801"/>
    </source>
</evidence>
<dbReference type="SUPFAM" id="SSF52768">
    <property type="entry name" value="Arginase/deacetylase"/>
    <property type="match status" value="1"/>
</dbReference>
<reference evidence="6" key="1">
    <citation type="journal article" date="2014" name="Int. J. Syst. Evol. Microbiol.">
        <title>Complete genome sequence of Corynebacterium casei LMG S-19264T (=DSM 44701T), isolated from a smear-ripened cheese.</title>
        <authorList>
            <consortium name="US DOE Joint Genome Institute (JGI-PGF)"/>
            <person name="Walter F."/>
            <person name="Albersmeier A."/>
            <person name="Kalinowski J."/>
            <person name="Ruckert C."/>
        </authorList>
    </citation>
    <scope>NUCLEOTIDE SEQUENCE</scope>
    <source>
        <strain evidence="6">CCM 7684</strain>
    </source>
</reference>
<dbReference type="AlphaFoldDB" id="A0A8J2YMH1"/>
<dbReference type="GO" id="GO:0008783">
    <property type="term" value="F:agmatinase activity"/>
    <property type="evidence" value="ECO:0007669"/>
    <property type="project" value="TreeGrafter"/>
</dbReference>
<dbReference type="InterPro" id="IPR023696">
    <property type="entry name" value="Ureohydrolase_dom_sf"/>
</dbReference>
<dbReference type="InterPro" id="IPR020855">
    <property type="entry name" value="Ureohydrolase_Mn_BS"/>
</dbReference>
<feature type="binding site" evidence="4">
    <location>
        <position position="155"/>
    </location>
    <ligand>
        <name>Mn(2+)</name>
        <dbReference type="ChEBI" id="CHEBI:29035"/>
        <label>1</label>
    </ligand>
</feature>
<evidence type="ECO:0000313" key="6">
    <source>
        <dbReference type="EMBL" id="GGE53573.1"/>
    </source>
</evidence>
<feature type="binding site" evidence="4">
    <location>
        <position position="157"/>
    </location>
    <ligand>
        <name>Mn(2+)</name>
        <dbReference type="ChEBI" id="CHEBI:29035"/>
        <label>1</label>
    </ligand>
</feature>
<name>A0A8J2YMH1_9RHOB</name>
<sequence>MRMIGDTSRLNRGYVGIPTFLRSDYCADLDMLKADFAVFGVPFDEGSPFLPGSRFGPRSIREHSLRFSPNGLFDPSSGRVYLADAVRRGLIADVGDVDVVPTSPGRTFDNLTCMVAAIREHGAVPVMLGGDHAVSFPAVRGFQGEDIHVIQFDAHIDYGIYDPEFRYGNGQGFRQINELTHVASLTQVGIRSFRTNPDDFFKAKADGSRIVTMDQFKAQRLDVTFGHIPEGASVYVSIDIDAYDAPLVPGCVSAEPEGFSFAAMRGALGHIAAQFKVAGFDLVEVNPTLDVGTGVTSYLGALTVAMFMGEIMNWQASA</sequence>
<dbReference type="Gene3D" id="3.40.800.10">
    <property type="entry name" value="Ureohydrolase domain"/>
    <property type="match status" value="1"/>
</dbReference>
<dbReference type="GO" id="GO:0033389">
    <property type="term" value="P:putrescine biosynthetic process from arginine, via agmatine"/>
    <property type="evidence" value="ECO:0007669"/>
    <property type="project" value="TreeGrafter"/>
</dbReference>
<proteinExistence type="inferred from homology"/>
<evidence type="ECO:0000313" key="7">
    <source>
        <dbReference type="Proteomes" id="UP000602745"/>
    </source>
</evidence>
<evidence type="ECO:0000256" key="1">
    <source>
        <dbReference type="ARBA" id="ARBA00009227"/>
    </source>
</evidence>
<feature type="binding site" evidence="4">
    <location>
        <position position="132"/>
    </location>
    <ligand>
        <name>Mn(2+)</name>
        <dbReference type="ChEBI" id="CHEBI:29035"/>
        <label>1</label>
    </ligand>
</feature>
<feature type="binding site" evidence="4">
    <location>
        <position position="241"/>
    </location>
    <ligand>
        <name>Mn(2+)</name>
        <dbReference type="ChEBI" id="CHEBI:29035"/>
        <label>1</label>
    </ligand>
</feature>
<comment type="cofactor">
    <cofactor evidence="4">
        <name>Mn(2+)</name>
        <dbReference type="ChEBI" id="CHEBI:29035"/>
    </cofactor>
    <text evidence="4">Binds 2 manganese ions per subunit.</text>
</comment>